<dbReference type="EMBL" id="BOQP01000045">
    <property type="protein sequence ID" value="GIM80982.1"/>
    <property type="molecule type" value="Genomic_DNA"/>
</dbReference>
<proteinExistence type="inferred from homology"/>
<dbReference type="Gene3D" id="3.40.50.720">
    <property type="entry name" value="NAD(P)-binding Rossmann-like Domain"/>
    <property type="match status" value="1"/>
</dbReference>
<accession>A0A919VZ19</accession>
<organism evidence="3 4">
    <name type="scientific">Winogradskya consettensis</name>
    <dbReference type="NCBI Taxonomy" id="113560"/>
    <lineage>
        <taxon>Bacteria</taxon>
        <taxon>Bacillati</taxon>
        <taxon>Actinomycetota</taxon>
        <taxon>Actinomycetes</taxon>
        <taxon>Micromonosporales</taxon>
        <taxon>Micromonosporaceae</taxon>
        <taxon>Winogradskya</taxon>
    </lineage>
</organism>
<evidence type="ECO:0000256" key="2">
    <source>
        <dbReference type="ARBA" id="ARBA00023002"/>
    </source>
</evidence>
<evidence type="ECO:0000313" key="3">
    <source>
        <dbReference type="EMBL" id="GIM80982.1"/>
    </source>
</evidence>
<dbReference type="SUPFAM" id="SSF51735">
    <property type="entry name" value="NAD(P)-binding Rossmann-fold domains"/>
    <property type="match status" value="1"/>
</dbReference>
<dbReference type="PANTHER" id="PTHR24320:SF148">
    <property type="entry name" value="NAD(P)-BINDING ROSSMANN-FOLD SUPERFAMILY PROTEIN"/>
    <property type="match status" value="1"/>
</dbReference>
<dbReference type="GO" id="GO:0016491">
    <property type="term" value="F:oxidoreductase activity"/>
    <property type="evidence" value="ECO:0007669"/>
    <property type="project" value="UniProtKB-KW"/>
</dbReference>
<keyword evidence="4" id="KW-1185">Reference proteome</keyword>
<name>A0A919VZ19_9ACTN</name>
<protein>
    <submittedName>
        <fullName evidence="3">Short-chain dehydrogenase</fullName>
    </submittedName>
</protein>
<dbReference type="Pfam" id="PF00106">
    <property type="entry name" value="adh_short"/>
    <property type="match status" value="1"/>
</dbReference>
<reference evidence="3" key="1">
    <citation type="submission" date="2021-03" db="EMBL/GenBank/DDBJ databases">
        <title>Whole genome shotgun sequence of Actinoplanes consettensis NBRC 14913.</title>
        <authorList>
            <person name="Komaki H."/>
            <person name="Tamura T."/>
        </authorList>
    </citation>
    <scope>NUCLEOTIDE SEQUENCE</scope>
    <source>
        <strain evidence="3">NBRC 14913</strain>
    </source>
</reference>
<dbReference type="AlphaFoldDB" id="A0A919VZ19"/>
<dbReference type="RefSeq" id="WP_213001854.1">
    <property type="nucleotide sequence ID" value="NZ_BAAATW010000020.1"/>
</dbReference>
<comment type="caution">
    <text evidence="3">The sequence shown here is derived from an EMBL/GenBank/DDBJ whole genome shotgun (WGS) entry which is preliminary data.</text>
</comment>
<dbReference type="Proteomes" id="UP000680865">
    <property type="component" value="Unassembled WGS sequence"/>
</dbReference>
<gene>
    <name evidence="3" type="ORF">Aco04nite_74180</name>
</gene>
<dbReference type="InterPro" id="IPR036291">
    <property type="entry name" value="NAD(P)-bd_dom_sf"/>
</dbReference>
<dbReference type="PRINTS" id="PR00081">
    <property type="entry name" value="GDHRDH"/>
</dbReference>
<comment type="similarity">
    <text evidence="1">Belongs to the short-chain dehydrogenases/reductases (SDR) family.</text>
</comment>
<dbReference type="NCBIfam" id="NF004846">
    <property type="entry name" value="PRK06197.1"/>
    <property type="match status" value="1"/>
</dbReference>
<sequence length="315" mass="32766">MAWSVADVPGQHGRVAVVTGANGGLGLATARVLAAKGAHVVMAARDRDKAAAARDGIRAAYPGASLEIVALDLGSLASVERAAGEILAGHARIDLLITNAGVMAVPQGTTADGFETQLGVNHLGHWALTAHLLPALVRTRDARVVTLTSSAQHMGHPLDGYPRRGYSPGGAYDDSKLANRHFAQGLDRRFRAAGVSARALTAHPGFTNSDLFDTSSAAGAAGLRGTILRQITRAVGMPVEQGVLSQLRAATDPRAEGGTMYGPRWTATGAPVRRPLIRPGADRAIRVLWQLSRDLTGLDVDVARALAQAGTTSRP</sequence>
<evidence type="ECO:0000313" key="4">
    <source>
        <dbReference type="Proteomes" id="UP000680865"/>
    </source>
</evidence>
<dbReference type="InterPro" id="IPR002347">
    <property type="entry name" value="SDR_fam"/>
</dbReference>
<keyword evidence="2" id="KW-0560">Oxidoreductase</keyword>
<dbReference type="PANTHER" id="PTHR24320">
    <property type="entry name" value="RETINOL DEHYDROGENASE"/>
    <property type="match status" value="1"/>
</dbReference>
<evidence type="ECO:0000256" key="1">
    <source>
        <dbReference type="ARBA" id="ARBA00006484"/>
    </source>
</evidence>